<reference evidence="10" key="1">
    <citation type="submission" date="2021-02" db="EMBL/GenBank/DDBJ databases">
        <authorList>
            <person name="Nowell W R."/>
        </authorList>
    </citation>
    <scope>NUCLEOTIDE SEQUENCE</scope>
</reference>
<evidence type="ECO:0000256" key="4">
    <source>
        <dbReference type="ARBA" id="ARBA00023015"/>
    </source>
</evidence>
<evidence type="ECO:0000313" key="11">
    <source>
        <dbReference type="EMBL" id="CAF3775105.1"/>
    </source>
</evidence>
<dbReference type="PRINTS" id="PR00047">
    <property type="entry name" value="STROIDFINGER"/>
</dbReference>
<evidence type="ECO:0000256" key="6">
    <source>
        <dbReference type="ARBA" id="ARBA00023163"/>
    </source>
</evidence>
<keyword evidence="7" id="KW-0675">Receptor</keyword>
<keyword evidence="4" id="KW-0805">Transcription regulation</keyword>
<evidence type="ECO:0000256" key="7">
    <source>
        <dbReference type="ARBA" id="ARBA00023170"/>
    </source>
</evidence>
<evidence type="ECO:0000256" key="3">
    <source>
        <dbReference type="ARBA" id="ARBA00022833"/>
    </source>
</evidence>
<evidence type="ECO:0000256" key="5">
    <source>
        <dbReference type="ARBA" id="ARBA00023125"/>
    </source>
</evidence>
<dbReference type="InterPro" id="IPR001628">
    <property type="entry name" value="Znf_hrmn_rcpt"/>
</dbReference>
<dbReference type="PANTHER" id="PTHR24082:SF283">
    <property type="entry name" value="NUCLEAR HORMONE RECEPTOR HR96"/>
    <property type="match status" value="1"/>
</dbReference>
<evidence type="ECO:0000256" key="8">
    <source>
        <dbReference type="ARBA" id="ARBA00023242"/>
    </source>
</evidence>
<dbReference type="PANTHER" id="PTHR24082">
    <property type="entry name" value="NUCLEAR HORMONE RECEPTOR"/>
    <property type="match status" value="1"/>
</dbReference>
<dbReference type="AlphaFoldDB" id="A0A813S533"/>
<dbReference type="PROSITE" id="PS51030">
    <property type="entry name" value="NUCLEAR_REC_DBD_2"/>
    <property type="match status" value="1"/>
</dbReference>
<proteinExistence type="predicted"/>
<dbReference type="Proteomes" id="UP000663882">
    <property type="component" value="Unassembled WGS sequence"/>
</dbReference>
<sequence>METISLSNNSTNKKRRSTIVQTDCKICGAPAKYSNFGVISCSTCKTFFKRNGQRGKEALKCPYDGHCEININNRHICSYCRLVKCLNSGMQVEMIQPSFAKRNKPNRKQKSIKDSKQITSTALRRLNEPEQFPTLNLLRSDQSTLTVDQWNLLSNISHCYDAYSGLSIGERFMLEQNNLPLKLRFKQGSIVNFVGTILDKSQSLYTNNQDFLSLSADDRSILLHNLFKHTGSLCANFIGYKIHLFDCPAYFSTLEIITHPDVLPAAKRIAKRLNFDIIIMKLFLAILSFSTTRYTVYLKTSPDNLSNIKQILRIQDIYIEMAWRYLVYRYNFEQAVICFSDLIRGYFAVDEAVVKTQEVQWLTDTISSVVTQTEQTLTLN</sequence>
<comment type="caution">
    <text evidence="10">The sequence shown here is derived from an EMBL/GenBank/DDBJ whole genome shotgun (WGS) entry which is preliminary data.</text>
</comment>
<dbReference type="GO" id="GO:0000978">
    <property type="term" value="F:RNA polymerase II cis-regulatory region sequence-specific DNA binding"/>
    <property type="evidence" value="ECO:0007669"/>
    <property type="project" value="TreeGrafter"/>
</dbReference>
<evidence type="ECO:0000313" key="10">
    <source>
        <dbReference type="EMBL" id="CAF0795048.1"/>
    </source>
</evidence>
<dbReference type="GO" id="GO:0045944">
    <property type="term" value="P:positive regulation of transcription by RNA polymerase II"/>
    <property type="evidence" value="ECO:0007669"/>
    <property type="project" value="TreeGrafter"/>
</dbReference>
<dbReference type="PROSITE" id="PS00031">
    <property type="entry name" value="NUCLEAR_REC_DBD_1"/>
    <property type="match status" value="1"/>
</dbReference>
<name>A0A813S533_9BILA</name>
<gene>
    <name evidence="11" type="ORF">OTI717_LOCUS16873</name>
    <name evidence="10" type="ORF">RFH988_LOCUS3622</name>
</gene>
<accession>A0A813S533</accession>
<evidence type="ECO:0000313" key="12">
    <source>
        <dbReference type="Proteomes" id="UP000663882"/>
    </source>
</evidence>
<keyword evidence="1" id="KW-0479">Metal-binding</keyword>
<evidence type="ECO:0000256" key="2">
    <source>
        <dbReference type="ARBA" id="ARBA00022771"/>
    </source>
</evidence>
<keyword evidence="8" id="KW-0539">Nucleus</keyword>
<dbReference type="InterPro" id="IPR013088">
    <property type="entry name" value="Znf_NHR/GATA"/>
</dbReference>
<keyword evidence="5" id="KW-0238">DNA-binding</keyword>
<dbReference type="Proteomes" id="UP000663823">
    <property type="component" value="Unassembled WGS sequence"/>
</dbReference>
<dbReference type="SMART" id="SM00399">
    <property type="entry name" value="ZnF_C4"/>
    <property type="match status" value="1"/>
</dbReference>
<feature type="domain" description="Nuclear receptor" evidence="9">
    <location>
        <begin position="21"/>
        <end position="97"/>
    </location>
</feature>
<dbReference type="SUPFAM" id="SSF57716">
    <property type="entry name" value="Glucocorticoid receptor-like (DNA-binding domain)"/>
    <property type="match status" value="1"/>
</dbReference>
<dbReference type="Pfam" id="PF00105">
    <property type="entry name" value="zf-C4"/>
    <property type="match status" value="1"/>
</dbReference>
<dbReference type="InterPro" id="IPR050234">
    <property type="entry name" value="Nuclear_hormone_rcpt_NR1"/>
</dbReference>
<dbReference type="GO" id="GO:0008270">
    <property type="term" value="F:zinc ion binding"/>
    <property type="evidence" value="ECO:0007669"/>
    <property type="project" value="UniProtKB-KW"/>
</dbReference>
<organism evidence="10 12">
    <name type="scientific">Rotaria sordida</name>
    <dbReference type="NCBI Taxonomy" id="392033"/>
    <lineage>
        <taxon>Eukaryota</taxon>
        <taxon>Metazoa</taxon>
        <taxon>Spiralia</taxon>
        <taxon>Gnathifera</taxon>
        <taxon>Rotifera</taxon>
        <taxon>Eurotatoria</taxon>
        <taxon>Bdelloidea</taxon>
        <taxon>Philodinida</taxon>
        <taxon>Philodinidae</taxon>
        <taxon>Rotaria</taxon>
    </lineage>
</organism>
<evidence type="ECO:0000259" key="9">
    <source>
        <dbReference type="PROSITE" id="PS51030"/>
    </source>
</evidence>
<dbReference type="OrthoDB" id="9984850at2759"/>
<dbReference type="GO" id="GO:0004879">
    <property type="term" value="F:nuclear receptor activity"/>
    <property type="evidence" value="ECO:0007669"/>
    <property type="project" value="TreeGrafter"/>
</dbReference>
<dbReference type="EMBL" id="CAJNOO010000088">
    <property type="protein sequence ID" value="CAF0795048.1"/>
    <property type="molecule type" value="Genomic_DNA"/>
</dbReference>
<dbReference type="Gene3D" id="3.30.50.10">
    <property type="entry name" value="Erythroid Transcription Factor GATA-1, subunit A"/>
    <property type="match status" value="1"/>
</dbReference>
<dbReference type="GO" id="GO:0030154">
    <property type="term" value="P:cell differentiation"/>
    <property type="evidence" value="ECO:0007669"/>
    <property type="project" value="TreeGrafter"/>
</dbReference>
<dbReference type="GO" id="GO:0000122">
    <property type="term" value="P:negative regulation of transcription by RNA polymerase II"/>
    <property type="evidence" value="ECO:0007669"/>
    <property type="project" value="TreeGrafter"/>
</dbReference>
<protein>
    <recommendedName>
        <fullName evidence="9">Nuclear receptor domain-containing protein</fullName>
    </recommendedName>
</protein>
<keyword evidence="3" id="KW-0862">Zinc</keyword>
<evidence type="ECO:0000256" key="1">
    <source>
        <dbReference type="ARBA" id="ARBA00022723"/>
    </source>
</evidence>
<keyword evidence="2" id="KW-0863">Zinc-finger</keyword>
<dbReference type="EMBL" id="CAJOAX010002158">
    <property type="protein sequence ID" value="CAF3775105.1"/>
    <property type="molecule type" value="Genomic_DNA"/>
</dbReference>
<keyword evidence="6" id="KW-0804">Transcription</keyword>